<keyword evidence="3" id="KW-1185">Reference proteome</keyword>
<reference evidence="2 3" key="1">
    <citation type="submission" date="2023-07" db="EMBL/GenBank/DDBJ databases">
        <title>Sequencing the genomes of 1000 actinobacteria strains.</title>
        <authorList>
            <person name="Klenk H.-P."/>
        </authorList>
    </citation>
    <scope>NUCLEOTIDE SEQUENCE [LARGE SCALE GENOMIC DNA]</scope>
    <source>
        <strain evidence="2 3">DSM 44711</strain>
    </source>
</reference>
<dbReference type="RefSeq" id="WP_310424668.1">
    <property type="nucleotide sequence ID" value="NZ_JAVDYC010000001.1"/>
</dbReference>
<dbReference type="AlphaFoldDB" id="A0AAE4CYB3"/>
<sequence length="131" mass="13501">MVTFIALSVCVTSAFDLVVHLETVLGGGRAGATVLSVRGLHGSVREYRSTYMWEGERAGRAPTEGAARGSTVRVYVNRRGDAHRPIRAVSGRGGAAGGLGLGARTDPSALSPGSGTTAEAAPRPGRRTEPD</sequence>
<evidence type="ECO:0000256" key="1">
    <source>
        <dbReference type="SAM" id="MobiDB-lite"/>
    </source>
</evidence>
<protein>
    <submittedName>
        <fullName evidence="2">Uncharacterized protein</fullName>
    </submittedName>
</protein>
<feature type="compositionally biased region" description="Gly residues" evidence="1">
    <location>
        <begin position="91"/>
        <end position="101"/>
    </location>
</feature>
<evidence type="ECO:0000313" key="2">
    <source>
        <dbReference type="EMBL" id="MDR7327388.1"/>
    </source>
</evidence>
<dbReference type="Proteomes" id="UP001183629">
    <property type="component" value="Unassembled WGS sequence"/>
</dbReference>
<name>A0AAE4CYB3_9ACTN</name>
<accession>A0AAE4CYB3</accession>
<gene>
    <name evidence="2" type="ORF">J2S44_007638</name>
</gene>
<proteinExistence type="predicted"/>
<organism evidence="2 3">
    <name type="scientific">Catenuloplanes niger</name>
    <dbReference type="NCBI Taxonomy" id="587534"/>
    <lineage>
        <taxon>Bacteria</taxon>
        <taxon>Bacillati</taxon>
        <taxon>Actinomycetota</taxon>
        <taxon>Actinomycetes</taxon>
        <taxon>Micromonosporales</taxon>
        <taxon>Micromonosporaceae</taxon>
        <taxon>Catenuloplanes</taxon>
    </lineage>
</organism>
<comment type="caution">
    <text evidence="2">The sequence shown here is derived from an EMBL/GenBank/DDBJ whole genome shotgun (WGS) entry which is preliminary data.</text>
</comment>
<dbReference type="EMBL" id="JAVDYC010000001">
    <property type="protein sequence ID" value="MDR7327388.1"/>
    <property type="molecule type" value="Genomic_DNA"/>
</dbReference>
<feature type="region of interest" description="Disordered" evidence="1">
    <location>
        <begin position="85"/>
        <end position="131"/>
    </location>
</feature>
<evidence type="ECO:0000313" key="3">
    <source>
        <dbReference type="Proteomes" id="UP001183629"/>
    </source>
</evidence>